<protein>
    <submittedName>
        <fullName evidence="9">TolC family protein</fullName>
    </submittedName>
</protein>
<sequence length="472" mass="54732">MRYCLIFIVCLLPLVTQAQVEKPMTWDSLLGLVLQHHPVALQAEYVQQSGEQGVRRARGAFDPQLFGYYDQKQFKDTDYYRLLDAGLKVPTWFGVELKTGFEQNQGVYVNPEATTPTDGLLYAGISLPLAQGLLMDDRRASLRQAQLMEKMTEAEQLLMLNRLVEQIAIDYYAWWEAYYQRKVYEEALALAKVRLEAIRAGFLQGDRPAIDTVEAYLQWQTRLVAWNEAQLKWTKTSLTLSNHLWYDGLVPMELEESTFPRVSIQAEAPMQMTEDSLLMFRKEIIQNHPELQQYQWKIEQLGFEQRLKAEKLKPKVNLSYNFLSERTGVPLAENVGAFNSNDYKWGLTVSMPLLLREGRGDWQITKLKVKEAQADRMQKWVSIENKWLSAYAETQTLYRQAGIYSQALSNYQQLLNAENRRLEIGESNLFMVNAREMSLISAQIQWAKVRSQYEVSRIQWICASGRATEYLP</sequence>
<keyword evidence="5" id="KW-0812">Transmembrane</keyword>
<accession>A0ABT8F8G3</accession>
<keyword evidence="3" id="KW-0813">Transport</keyword>
<keyword evidence="7" id="KW-0998">Cell outer membrane</keyword>
<feature type="signal peptide" evidence="8">
    <location>
        <begin position="1"/>
        <end position="18"/>
    </location>
</feature>
<keyword evidence="10" id="KW-1185">Reference proteome</keyword>
<evidence type="ECO:0000256" key="4">
    <source>
        <dbReference type="ARBA" id="ARBA00022452"/>
    </source>
</evidence>
<comment type="subcellular location">
    <subcellularLocation>
        <location evidence="1">Cell outer membrane</location>
    </subcellularLocation>
</comment>
<dbReference type="Gene3D" id="1.20.1600.10">
    <property type="entry name" value="Outer membrane efflux proteins (OEP)"/>
    <property type="match status" value="1"/>
</dbReference>
<dbReference type="Proteomes" id="UP001168552">
    <property type="component" value="Unassembled WGS sequence"/>
</dbReference>
<keyword evidence="8" id="KW-0732">Signal</keyword>
<evidence type="ECO:0000256" key="1">
    <source>
        <dbReference type="ARBA" id="ARBA00004442"/>
    </source>
</evidence>
<reference evidence="9" key="1">
    <citation type="submission" date="2023-06" db="EMBL/GenBank/DDBJ databases">
        <title>Cytophagales bacterium Strain LB-30, isolated from soil.</title>
        <authorList>
            <person name="Liu B."/>
        </authorList>
    </citation>
    <scope>NUCLEOTIDE SEQUENCE</scope>
    <source>
        <strain evidence="9">LB-30</strain>
    </source>
</reference>
<dbReference type="EMBL" id="JAUHJS010000008">
    <property type="protein sequence ID" value="MDN4166740.1"/>
    <property type="molecule type" value="Genomic_DNA"/>
</dbReference>
<dbReference type="InterPro" id="IPR003423">
    <property type="entry name" value="OMP_efflux"/>
</dbReference>
<proteinExistence type="inferred from homology"/>
<evidence type="ECO:0000256" key="6">
    <source>
        <dbReference type="ARBA" id="ARBA00023136"/>
    </source>
</evidence>
<gene>
    <name evidence="9" type="ORF">QWY31_14610</name>
</gene>
<dbReference type="PANTHER" id="PTHR30026">
    <property type="entry name" value="OUTER MEMBRANE PROTEIN TOLC"/>
    <property type="match status" value="1"/>
</dbReference>
<dbReference type="Pfam" id="PF02321">
    <property type="entry name" value="OEP"/>
    <property type="match status" value="1"/>
</dbReference>
<evidence type="ECO:0000256" key="3">
    <source>
        <dbReference type="ARBA" id="ARBA00022448"/>
    </source>
</evidence>
<evidence type="ECO:0000256" key="5">
    <source>
        <dbReference type="ARBA" id="ARBA00022692"/>
    </source>
</evidence>
<evidence type="ECO:0000256" key="7">
    <source>
        <dbReference type="ARBA" id="ARBA00023237"/>
    </source>
</evidence>
<name>A0ABT8F8G3_9BACT</name>
<evidence type="ECO:0000313" key="9">
    <source>
        <dbReference type="EMBL" id="MDN4166740.1"/>
    </source>
</evidence>
<dbReference type="PANTHER" id="PTHR30026:SF23">
    <property type="entry name" value="TO APRF-PUTATIVE OUTER MEMBRANE EFFLUX PROTEIN OR SECRETED ALKALINE PHOSPHATASE-RELATED"/>
    <property type="match status" value="1"/>
</dbReference>
<dbReference type="SUPFAM" id="SSF56954">
    <property type="entry name" value="Outer membrane efflux proteins (OEP)"/>
    <property type="match status" value="1"/>
</dbReference>
<dbReference type="InterPro" id="IPR051906">
    <property type="entry name" value="TolC-like"/>
</dbReference>
<organism evidence="9 10">
    <name type="scientific">Shiella aurantiaca</name>
    <dbReference type="NCBI Taxonomy" id="3058365"/>
    <lineage>
        <taxon>Bacteria</taxon>
        <taxon>Pseudomonadati</taxon>
        <taxon>Bacteroidota</taxon>
        <taxon>Cytophagia</taxon>
        <taxon>Cytophagales</taxon>
        <taxon>Shiellaceae</taxon>
        <taxon>Shiella</taxon>
    </lineage>
</organism>
<evidence type="ECO:0000256" key="2">
    <source>
        <dbReference type="ARBA" id="ARBA00007613"/>
    </source>
</evidence>
<keyword evidence="4" id="KW-1134">Transmembrane beta strand</keyword>
<keyword evidence="6" id="KW-0472">Membrane</keyword>
<dbReference type="RefSeq" id="WP_320005278.1">
    <property type="nucleotide sequence ID" value="NZ_JAUHJS010000008.1"/>
</dbReference>
<comment type="caution">
    <text evidence="9">The sequence shown here is derived from an EMBL/GenBank/DDBJ whole genome shotgun (WGS) entry which is preliminary data.</text>
</comment>
<evidence type="ECO:0000313" key="10">
    <source>
        <dbReference type="Proteomes" id="UP001168552"/>
    </source>
</evidence>
<comment type="similarity">
    <text evidence="2">Belongs to the outer membrane factor (OMF) (TC 1.B.17) family.</text>
</comment>
<feature type="chain" id="PRO_5047296045" evidence="8">
    <location>
        <begin position="19"/>
        <end position="472"/>
    </location>
</feature>
<evidence type="ECO:0000256" key="8">
    <source>
        <dbReference type="SAM" id="SignalP"/>
    </source>
</evidence>